<feature type="non-terminal residue" evidence="2">
    <location>
        <position position="1"/>
    </location>
</feature>
<name>A0A1B6DBD1_9HEMI</name>
<gene>
    <name evidence="2" type="ORF">g.44646</name>
</gene>
<evidence type="ECO:0000256" key="1">
    <source>
        <dbReference type="SAM" id="MobiDB-lite"/>
    </source>
</evidence>
<proteinExistence type="predicted"/>
<feature type="compositionally biased region" description="Polar residues" evidence="1">
    <location>
        <begin position="108"/>
        <end position="120"/>
    </location>
</feature>
<feature type="region of interest" description="Disordered" evidence="1">
    <location>
        <begin position="51"/>
        <end position="87"/>
    </location>
</feature>
<sequence>SGRIFIPDEVASLISIAYSNIPPTKIGTDSRVGFGFKIGPNADGQVLLELGPQKDTRPLGQDASKREIDRSLSKVDRKQDENTISTEAEKNTNIETLVVALRKWLQTVSSQRSNLDSSDVQKPKIIKSSP</sequence>
<organism evidence="2">
    <name type="scientific">Clastoptera arizonana</name>
    <name type="common">Arizona spittle bug</name>
    <dbReference type="NCBI Taxonomy" id="38151"/>
    <lineage>
        <taxon>Eukaryota</taxon>
        <taxon>Metazoa</taxon>
        <taxon>Ecdysozoa</taxon>
        <taxon>Arthropoda</taxon>
        <taxon>Hexapoda</taxon>
        <taxon>Insecta</taxon>
        <taxon>Pterygota</taxon>
        <taxon>Neoptera</taxon>
        <taxon>Paraneoptera</taxon>
        <taxon>Hemiptera</taxon>
        <taxon>Auchenorrhyncha</taxon>
        <taxon>Cercopoidea</taxon>
        <taxon>Clastopteridae</taxon>
        <taxon>Clastoptera</taxon>
    </lineage>
</organism>
<feature type="region of interest" description="Disordered" evidence="1">
    <location>
        <begin position="108"/>
        <end position="130"/>
    </location>
</feature>
<accession>A0A1B6DBD1</accession>
<reference evidence="2" key="1">
    <citation type="submission" date="2015-12" db="EMBL/GenBank/DDBJ databases">
        <title>De novo transcriptome assembly of four potential Pierce s Disease insect vectors from Arizona vineyards.</title>
        <authorList>
            <person name="Tassone E.E."/>
        </authorList>
    </citation>
    <scope>NUCLEOTIDE SEQUENCE</scope>
</reference>
<evidence type="ECO:0000313" key="2">
    <source>
        <dbReference type="EMBL" id="JAS22999.1"/>
    </source>
</evidence>
<feature type="compositionally biased region" description="Basic and acidic residues" evidence="1">
    <location>
        <begin position="52"/>
        <end position="87"/>
    </location>
</feature>
<dbReference type="AlphaFoldDB" id="A0A1B6DBD1"/>
<dbReference type="EMBL" id="GEDC01014299">
    <property type="protein sequence ID" value="JAS22999.1"/>
    <property type="molecule type" value="Transcribed_RNA"/>
</dbReference>
<protein>
    <submittedName>
        <fullName evidence="2">Uncharacterized protein</fullName>
    </submittedName>
</protein>